<dbReference type="AlphaFoldDB" id="A0A2A5J2Q2"/>
<dbReference type="Proteomes" id="UP000230886">
    <property type="component" value="Unassembled WGS sequence"/>
</dbReference>
<protein>
    <submittedName>
        <fullName evidence="2">Uncharacterized protein</fullName>
    </submittedName>
</protein>
<evidence type="ECO:0000313" key="2">
    <source>
        <dbReference type="EMBL" id="PCK23261.1"/>
    </source>
</evidence>
<proteinExistence type="predicted"/>
<comment type="caution">
    <text evidence="2">The sequence shown here is derived from an EMBL/GenBank/DDBJ whole genome shotgun (WGS) entry which is preliminary data.</text>
</comment>
<feature type="compositionally biased region" description="Polar residues" evidence="1">
    <location>
        <begin position="77"/>
        <end position="88"/>
    </location>
</feature>
<reference evidence="2 3" key="1">
    <citation type="submission" date="2017-07" db="EMBL/GenBank/DDBJ databases">
        <title>Draft sequence of Rhodococcus enclensis 23b-28.</title>
        <authorList>
            <person name="Besaury L."/>
            <person name="Sancelme M."/>
            <person name="Amato P."/>
            <person name="Lallement A."/>
            <person name="Delort A.-M."/>
        </authorList>
    </citation>
    <scope>NUCLEOTIDE SEQUENCE [LARGE SCALE GENOMIC DNA]</scope>
    <source>
        <strain evidence="2 3">23b-28</strain>
    </source>
</reference>
<dbReference type="EMBL" id="NOVD01000053">
    <property type="protein sequence ID" value="PCK23261.1"/>
    <property type="molecule type" value="Genomic_DNA"/>
</dbReference>
<feature type="region of interest" description="Disordered" evidence="1">
    <location>
        <begin position="65"/>
        <end position="94"/>
    </location>
</feature>
<organism evidence="2 3">
    <name type="scientific">Rhodococcus qingshengii</name>
    <dbReference type="NCBI Taxonomy" id="334542"/>
    <lineage>
        <taxon>Bacteria</taxon>
        <taxon>Bacillati</taxon>
        <taxon>Actinomycetota</taxon>
        <taxon>Actinomycetes</taxon>
        <taxon>Mycobacteriales</taxon>
        <taxon>Nocardiaceae</taxon>
        <taxon>Rhodococcus</taxon>
        <taxon>Rhodococcus erythropolis group</taxon>
    </lineage>
</organism>
<accession>A0A2A5J2Q2</accession>
<name>A0A2A5J2Q2_RHOSG</name>
<gene>
    <name evidence="2" type="ORF">CHR55_30390</name>
</gene>
<evidence type="ECO:0000256" key="1">
    <source>
        <dbReference type="SAM" id="MobiDB-lite"/>
    </source>
</evidence>
<feature type="compositionally biased region" description="Basic and acidic residues" evidence="1">
    <location>
        <begin position="65"/>
        <end position="76"/>
    </location>
</feature>
<sequence>MSEALGVATREAVAAMHESLGADAQPFNISHTTTTVVSAEIPQTPDMLRSLAGARPTHQYEAEALARGDAHRRDLVTTRSANDTQGSNIYPDRPDAIAAAAHTAGSSAQTHNLGAVHADIHHAALSLPQYRPAHLPQTSWESILADHRR</sequence>
<evidence type="ECO:0000313" key="3">
    <source>
        <dbReference type="Proteomes" id="UP000230886"/>
    </source>
</evidence>